<dbReference type="EMBL" id="NBVN01000002">
    <property type="protein sequence ID" value="PUA33348.1"/>
    <property type="molecule type" value="Genomic_DNA"/>
</dbReference>
<reference evidence="1 2" key="1">
    <citation type="journal article" date="2018" name="Syst. Appl. Microbiol.">
        <title>A new symbiotic nanoarchaeote (Candidatus Nanoclepta minutus) and its host (Zestosphaera tikiterensis gen. nov., sp. nov.) from a New Zealand hot spring.</title>
        <authorList>
            <person name="St John E."/>
            <person name="Liu Y."/>
            <person name="Podar M."/>
            <person name="Stott M.B."/>
            <person name="Meneghin J."/>
            <person name="Chen Z."/>
            <person name="Lagutin K."/>
            <person name="Mitchell K."/>
            <person name="Reysenbach A.L."/>
        </authorList>
    </citation>
    <scope>NUCLEOTIDE SEQUENCE [LARGE SCALE GENOMIC DNA]</scope>
    <source>
        <strain evidence="1">NZ3</strain>
    </source>
</reference>
<dbReference type="AlphaFoldDB" id="A0A2R7Y745"/>
<gene>
    <name evidence="1" type="ORF">B7O98_02670</name>
</gene>
<comment type="caution">
    <text evidence="1">The sequence shown here is derived from an EMBL/GenBank/DDBJ whole genome shotgun (WGS) entry which is preliminary data.</text>
</comment>
<sequence>MILNLMKKKEIEGMLEELKECVKYIDNVLGSCCSDDITANSIRLSITQSLGYFAKFALEGKEKAYIAGYADKRKFEDRLEKDRMLEVDGRLGDRKALKLTVNKYLGYWHPGDEEYRRRVFEAYLKTRGATQPTVGLPEVEFEGIGEFTKTLHFIASSGVLKRKREDWKKIVTELREPS</sequence>
<evidence type="ECO:0000313" key="2">
    <source>
        <dbReference type="Proteomes" id="UP000244093"/>
    </source>
</evidence>
<accession>A0A2R7Y745</accession>
<name>A0A2R7Y745_9CREN</name>
<organism evidence="1 2">
    <name type="scientific">Zestosphaera tikiterensis</name>
    <dbReference type="NCBI Taxonomy" id="1973259"/>
    <lineage>
        <taxon>Archaea</taxon>
        <taxon>Thermoproteota</taxon>
        <taxon>Thermoprotei</taxon>
        <taxon>Desulfurococcales</taxon>
        <taxon>Desulfurococcaceae</taxon>
        <taxon>Zestosphaera</taxon>
    </lineage>
</organism>
<dbReference type="Proteomes" id="UP000244093">
    <property type="component" value="Unassembled WGS sequence"/>
</dbReference>
<protein>
    <submittedName>
        <fullName evidence="1">Uncharacterized protein</fullName>
    </submittedName>
</protein>
<evidence type="ECO:0000313" key="1">
    <source>
        <dbReference type="EMBL" id="PUA33348.1"/>
    </source>
</evidence>
<proteinExistence type="predicted"/>